<evidence type="ECO:0000256" key="6">
    <source>
        <dbReference type="ARBA" id="ARBA00022840"/>
    </source>
</evidence>
<dbReference type="AlphaFoldDB" id="A0A7X0NE45"/>
<dbReference type="InterPro" id="IPR013221">
    <property type="entry name" value="Mur_ligase_cen"/>
</dbReference>
<evidence type="ECO:0000313" key="12">
    <source>
        <dbReference type="Proteomes" id="UP000537141"/>
    </source>
</evidence>
<keyword evidence="3 7" id="KW-0963">Cytoplasm</keyword>
<evidence type="ECO:0000313" key="11">
    <source>
        <dbReference type="EMBL" id="MBB6541752.1"/>
    </source>
</evidence>
<dbReference type="SUPFAM" id="SSF53244">
    <property type="entry name" value="MurD-like peptide ligases, peptide-binding domain"/>
    <property type="match status" value="1"/>
</dbReference>
<dbReference type="InterPro" id="IPR005762">
    <property type="entry name" value="MurD"/>
</dbReference>
<accession>A0A7X0NE45</accession>
<dbReference type="GO" id="GO:0008360">
    <property type="term" value="P:regulation of cell shape"/>
    <property type="evidence" value="ECO:0007669"/>
    <property type="project" value="UniProtKB-KW"/>
</dbReference>
<keyword evidence="7 8" id="KW-0133">Cell shape</keyword>
<dbReference type="GO" id="GO:0071555">
    <property type="term" value="P:cell wall organization"/>
    <property type="evidence" value="ECO:0007669"/>
    <property type="project" value="UniProtKB-KW"/>
</dbReference>
<keyword evidence="7 8" id="KW-0961">Cell wall biogenesis/degradation</keyword>
<name>A0A7X0NE45_9GAMM</name>
<evidence type="ECO:0000259" key="9">
    <source>
        <dbReference type="Pfam" id="PF02875"/>
    </source>
</evidence>
<comment type="function">
    <text evidence="7 8">Cell wall formation. Catalyzes the addition of glutamate to the nucleotide precursor UDP-N-acetylmuramoyl-L-alanine (UMA).</text>
</comment>
<dbReference type="PANTHER" id="PTHR43692">
    <property type="entry name" value="UDP-N-ACETYLMURAMOYLALANINE--D-GLUTAMATE LIGASE"/>
    <property type="match status" value="1"/>
</dbReference>
<comment type="catalytic activity">
    <reaction evidence="7 8">
        <text>UDP-N-acetyl-alpha-D-muramoyl-L-alanine + D-glutamate + ATP = UDP-N-acetyl-alpha-D-muramoyl-L-alanyl-D-glutamate + ADP + phosphate + H(+)</text>
        <dbReference type="Rhea" id="RHEA:16429"/>
        <dbReference type="ChEBI" id="CHEBI:15378"/>
        <dbReference type="ChEBI" id="CHEBI:29986"/>
        <dbReference type="ChEBI" id="CHEBI:30616"/>
        <dbReference type="ChEBI" id="CHEBI:43474"/>
        <dbReference type="ChEBI" id="CHEBI:83898"/>
        <dbReference type="ChEBI" id="CHEBI:83900"/>
        <dbReference type="ChEBI" id="CHEBI:456216"/>
        <dbReference type="EC" id="6.3.2.9"/>
    </reaction>
</comment>
<dbReference type="Gene3D" id="3.40.1190.10">
    <property type="entry name" value="Mur-like, catalytic domain"/>
    <property type="match status" value="1"/>
</dbReference>
<evidence type="ECO:0000256" key="7">
    <source>
        <dbReference type="HAMAP-Rule" id="MF_00639"/>
    </source>
</evidence>
<dbReference type="InterPro" id="IPR036615">
    <property type="entry name" value="Mur_ligase_C_dom_sf"/>
</dbReference>
<feature type="domain" description="Mur ligase central" evidence="10">
    <location>
        <begin position="120"/>
        <end position="292"/>
    </location>
</feature>
<dbReference type="Proteomes" id="UP000537141">
    <property type="component" value="Unassembled WGS sequence"/>
</dbReference>
<keyword evidence="6 7" id="KW-0067">ATP-binding</keyword>
<keyword evidence="7 8" id="KW-0573">Peptidoglycan synthesis</keyword>
<comment type="pathway">
    <text evidence="2 7 8">Cell wall biogenesis; peptidoglycan biosynthesis.</text>
</comment>
<evidence type="ECO:0000256" key="2">
    <source>
        <dbReference type="ARBA" id="ARBA00004752"/>
    </source>
</evidence>
<keyword evidence="4 7" id="KW-0436">Ligase</keyword>
<feature type="binding site" evidence="7">
    <location>
        <begin position="122"/>
        <end position="128"/>
    </location>
    <ligand>
        <name>ATP</name>
        <dbReference type="ChEBI" id="CHEBI:30616"/>
    </ligand>
</feature>
<keyword evidence="12" id="KW-1185">Reference proteome</keyword>
<comment type="subcellular location">
    <subcellularLocation>
        <location evidence="1 7 8">Cytoplasm</location>
    </subcellularLocation>
</comment>
<dbReference type="HAMAP" id="MF_00639">
    <property type="entry name" value="MurD"/>
    <property type="match status" value="1"/>
</dbReference>
<dbReference type="UniPathway" id="UPA00219"/>
<dbReference type="EMBL" id="JACHHU010000001">
    <property type="protein sequence ID" value="MBB6541752.1"/>
    <property type="molecule type" value="Genomic_DNA"/>
</dbReference>
<organism evidence="11 12">
    <name type="scientific">Thalassotalea piscium</name>
    <dbReference type="NCBI Taxonomy" id="1230533"/>
    <lineage>
        <taxon>Bacteria</taxon>
        <taxon>Pseudomonadati</taxon>
        <taxon>Pseudomonadota</taxon>
        <taxon>Gammaproteobacteria</taxon>
        <taxon>Alteromonadales</taxon>
        <taxon>Colwelliaceae</taxon>
        <taxon>Thalassotalea</taxon>
    </lineage>
</organism>
<evidence type="ECO:0000256" key="5">
    <source>
        <dbReference type="ARBA" id="ARBA00022741"/>
    </source>
</evidence>
<dbReference type="Pfam" id="PF21799">
    <property type="entry name" value="MurD-like_N"/>
    <property type="match status" value="1"/>
</dbReference>
<evidence type="ECO:0000256" key="4">
    <source>
        <dbReference type="ARBA" id="ARBA00022598"/>
    </source>
</evidence>
<comment type="similarity">
    <text evidence="7">Belongs to the MurCDEF family.</text>
</comment>
<dbReference type="RefSeq" id="WP_184421319.1">
    <property type="nucleotide sequence ID" value="NZ_AP027362.1"/>
</dbReference>
<keyword evidence="7 8" id="KW-0132">Cell division</keyword>
<keyword evidence="7 8" id="KW-0131">Cell cycle</keyword>
<feature type="domain" description="Mur ligase C-terminal" evidence="9">
    <location>
        <begin position="315"/>
        <end position="429"/>
    </location>
</feature>
<evidence type="ECO:0000259" key="10">
    <source>
        <dbReference type="Pfam" id="PF08245"/>
    </source>
</evidence>
<dbReference type="EC" id="6.3.2.9" evidence="7 8"/>
<dbReference type="GO" id="GO:0051301">
    <property type="term" value="P:cell division"/>
    <property type="evidence" value="ECO:0007669"/>
    <property type="project" value="UniProtKB-KW"/>
</dbReference>
<dbReference type="Gene3D" id="3.40.50.720">
    <property type="entry name" value="NAD(P)-binding Rossmann-like Domain"/>
    <property type="match status" value="1"/>
</dbReference>
<evidence type="ECO:0000256" key="8">
    <source>
        <dbReference type="RuleBase" id="RU003664"/>
    </source>
</evidence>
<evidence type="ECO:0000256" key="1">
    <source>
        <dbReference type="ARBA" id="ARBA00004496"/>
    </source>
</evidence>
<dbReference type="PROSITE" id="PS51257">
    <property type="entry name" value="PROKAR_LIPOPROTEIN"/>
    <property type="match status" value="1"/>
</dbReference>
<dbReference type="GO" id="GO:0005737">
    <property type="term" value="C:cytoplasm"/>
    <property type="evidence" value="ECO:0007669"/>
    <property type="project" value="UniProtKB-SubCell"/>
</dbReference>
<dbReference type="Pfam" id="PF08245">
    <property type="entry name" value="Mur_ligase_M"/>
    <property type="match status" value="1"/>
</dbReference>
<dbReference type="NCBIfam" id="TIGR01087">
    <property type="entry name" value="murD"/>
    <property type="match status" value="1"/>
</dbReference>
<evidence type="ECO:0000256" key="3">
    <source>
        <dbReference type="ARBA" id="ARBA00022490"/>
    </source>
</evidence>
<dbReference type="GO" id="GO:0009252">
    <property type="term" value="P:peptidoglycan biosynthetic process"/>
    <property type="evidence" value="ECO:0007669"/>
    <property type="project" value="UniProtKB-UniRule"/>
</dbReference>
<dbReference type="PANTHER" id="PTHR43692:SF1">
    <property type="entry name" value="UDP-N-ACETYLMURAMOYLALANINE--D-GLUTAMATE LIGASE"/>
    <property type="match status" value="1"/>
</dbReference>
<dbReference type="InterPro" id="IPR004101">
    <property type="entry name" value="Mur_ligase_C"/>
</dbReference>
<dbReference type="GO" id="GO:0008764">
    <property type="term" value="F:UDP-N-acetylmuramoylalanine-D-glutamate ligase activity"/>
    <property type="evidence" value="ECO:0007669"/>
    <property type="project" value="UniProtKB-UniRule"/>
</dbReference>
<dbReference type="SUPFAM" id="SSF51984">
    <property type="entry name" value="MurCD N-terminal domain"/>
    <property type="match status" value="1"/>
</dbReference>
<sequence>MTRLEQVIATLINKNIIVLGAGLTGISCMRFLKTHGLNFAVIDSRDNTLNPAEFSKDYPQCNLYQGEWHFDLIEKAEVILLSPGINIEAQGIAKHINTNCKVMGDVELFCQINEKPVVAVTGSNGKSTVVSLLAHVGKAIGKNVGLGGNIGVPVLSQLTNNVESFILELSSFQLEHISSLKAQGACVLNVSDDHLDRHKTLANYAIIKTQIYNQCQVAVFNRQDNLTRVNNINEATQLVSFGTDEPSEGDFGLKNEHGEFFLMQGTKVLVPLSQLPLAGLHNAVNYLAVLALGQSLSWPVNDMLLHLQSFNGLAHRCQRVNTNDGISWINDSKATNVGASVAAITGLAPTLAGKKLILIAGGEGKGADFSPLKALFAEHVSKIYVLGKDRAKIAQLSEKTEIVNTVQEAVEHAKKIACEGDIVLLSPACASIDMFRNYEERGQTFVNAINANIREAS</sequence>
<reference evidence="11 12" key="1">
    <citation type="submission" date="2020-08" db="EMBL/GenBank/DDBJ databases">
        <title>Genomic Encyclopedia of Type Strains, Phase IV (KMG-IV): sequencing the most valuable type-strain genomes for metagenomic binning, comparative biology and taxonomic classification.</title>
        <authorList>
            <person name="Goeker M."/>
        </authorList>
    </citation>
    <scope>NUCLEOTIDE SEQUENCE [LARGE SCALE GENOMIC DNA]</scope>
    <source>
        <strain evidence="11 12">DSM 26287</strain>
    </source>
</reference>
<dbReference type="GO" id="GO:0005524">
    <property type="term" value="F:ATP binding"/>
    <property type="evidence" value="ECO:0007669"/>
    <property type="project" value="UniProtKB-UniRule"/>
</dbReference>
<dbReference type="SUPFAM" id="SSF53623">
    <property type="entry name" value="MurD-like peptide ligases, catalytic domain"/>
    <property type="match status" value="1"/>
</dbReference>
<gene>
    <name evidence="7" type="primary">murD</name>
    <name evidence="11" type="ORF">HNQ55_000226</name>
</gene>
<proteinExistence type="inferred from homology"/>
<protein>
    <recommendedName>
        <fullName evidence="7 8">UDP-N-acetylmuramoylalanine--D-glutamate ligase</fullName>
        <ecNumber evidence="7 8">6.3.2.9</ecNumber>
    </recommendedName>
    <alternativeName>
        <fullName evidence="7">D-glutamic acid-adding enzyme</fullName>
    </alternativeName>
    <alternativeName>
        <fullName evidence="7">UDP-N-acetylmuramoyl-L-alanyl-D-glutamate synthetase</fullName>
    </alternativeName>
</protein>
<dbReference type="InterPro" id="IPR036565">
    <property type="entry name" value="Mur-like_cat_sf"/>
</dbReference>
<dbReference type="Pfam" id="PF02875">
    <property type="entry name" value="Mur_ligase_C"/>
    <property type="match status" value="1"/>
</dbReference>
<dbReference type="Gene3D" id="3.90.190.20">
    <property type="entry name" value="Mur ligase, C-terminal domain"/>
    <property type="match status" value="1"/>
</dbReference>
<comment type="caution">
    <text evidence="11">The sequence shown here is derived from an EMBL/GenBank/DDBJ whole genome shotgun (WGS) entry which is preliminary data.</text>
</comment>
<keyword evidence="5 7" id="KW-0547">Nucleotide-binding</keyword>